<dbReference type="SUPFAM" id="SSF50685">
    <property type="entry name" value="Barwin-like endoglucanases"/>
    <property type="match status" value="1"/>
</dbReference>
<keyword evidence="3" id="KW-0964">Secreted</keyword>
<keyword evidence="4" id="KW-0732">Signal</keyword>
<reference evidence="5 6" key="1">
    <citation type="submission" date="2019-02" db="EMBL/GenBank/DDBJ databases">
        <title>Genome sequencing of the rare red list fungi Hericium alpestre (H. flagellum).</title>
        <authorList>
            <person name="Buettner E."/>
            <person name="Kellner H."/>
        </authorList>
    </citation>
    <scope>NUCLEOTIDE SEQUENCE [LARGE SCALE GENOMIC DNA]</scope>
    <source>
        <strain evidence="5 6">DSM 108284</strain>
    </source>
</reference>
<comment type="subcellular location">
    <subcellularLocation>
        <location evidence="1">Secreted</location>
    </subcellularLocation>
</comment>
<evidence type="ECO:0000256" key="3">
    <source>
        <dbReference type="ARBA" id="ARBA00022525"/>
    </source>
</evidence>
<feature type="chain" id="PRO_5021493362" description="Cerato-platanin" evidence="4">
    <location>
        <begin position="20"/>
        <end position="137"/>
    </location>
</feature>
<comment type="similarity">
    <text evidence="2">Belongs to the cerato-platanin family.</text>
</comment>
<evidence type="ECO:0000256" key="2">
    <source>
        <dbReference type="ARBA" id="ARBA00010421"/>
    </source>
</evidence>
<dbReference type="CDD" id="cd22778">
    <property type="entry name" value="DPBB_CEPL-like"/>
    <property type="match status" value="1"/>
</dbReference>
<evidence type="ECO:0000313" key="5">
    <source>
        <dbReference type="EMBL" id="TFY76540.1"/>
    </source>
</evidence>
<dbReference type="AlphaFoldDB" id="A0A4Y9ZQP5"/>
<dbReference type="Pfam" id="PF07249">
    <property type="entry name" value="Cerato-platanin"/>
    <property type="match status" value="1"/>
</dbReference>
<evidence type="ECO:0000313" key="6">
    <source>
        <dbReference type="Proteomes" id="UP000298061"/>
    </source>
</evidence>
<dbReference type="Proteomes" id="UP000298061">
    <property type="component" value="Unassembled WGS sequence"/>
</dbReference>
<dbReference type="OrthoDB" id="4898945at2759"/>
<protein>
    <recommendedName>
        <fullName evidence="7">Cerato-platanin</fullName>
    </recommendedName>
</protein>
<sequence>MQFIVAFMSLFIFFTLASADTVRYDTAYDKAGQSMDTVSCSDGPNGLARRFPTFGSLPDFPNLGAAAAVAGWNSPSCGSCWQLTYNGVSINVVAVDHADSGFNIALEAMNTLTDGQAEFLGTVEATVTRIDASQCGL</sequence>
<gene>
    <name evidence="5" type="ORF">EWM64_g7473</name>
</gene>
<proteinExistence type="inferred from homology"/>
<dbReference type="EMBL" id="SFCI01001176">
    <property type="protein sequence ID" value="TFY76540.1"/>
    <property type="molecule type" value="Genomic_DNA"/>
</dbReference>
<evidence type="ECO:0008006" key="7">
    <source>
        <dbReference type="Google" id="ProtNLM"/>
    </source>
</evidence>
<name>A0A4Y9ZQP5_9AGAM</name>
<keyword evidence="6" id="KW-1185">Reference proteome</keyword>
<evidence type="ECO:0000256" key="1">
    <source>
        <dbReference type="ARBA" id="ARBA00004613"/>
    </source>
</evidence>
<dbReference type="InterPro" id="IPR010829">
    <property type="entry name" value="Cerato-platanin"/>
</dbReference>
<dbReference type="InterPro" id="IPR036908">
    <property type="entry name" value="RlpA-like_sf"/>
</dbReference>
<comment type="caution">
    <text evidence="5">The sequence shown here is derived from an EMBL/GenBank/DDBJ whole genome shotgun (WGS) entry which is preliminary data.</text>
</comment>
<dbReference type="GO" id="GO:0005576">
    <property type="term" value="C:extracellular region"/>
    <property type="evidence" value="ECO:0007669"/>
    <property type="project" value="UniProtKB-SubCell"/>
</dbReference>
<feature type="signal peptide" evidence="4">
    <location>
        <begin position="1"/>
        <end position="19"/>
    </location>
</feature>
<evidence type="ECO:0000256" key="4">
    <source>
        <dbReference type="SAM" id="SignalP"/>
    </source>
</evidence>
<organism evidence="5 6">
    <name type="scientific">Hericium alpestre</name>
    <dbReference type="NCBI Taxonomy" id="135208"/>
    <lineage>
        <taxon>Eukaryota</taxon>
        <taxon>Fungi</taxon>
        <taxon>Dikarya</taxon>
        <taxon>Basidiomycota</taxon>
        <taxon>Agaricomycotina</taxon>
        <taxon>Agaricomycetes</taxon>
        <taxon>Russulales</taxon>
        <taxon>Hericiaceae</taxon>
        <taxon>Hericium</taxon>
    </lineage>
</organism>
<dbReference type="Gene3D" id="2.40.40.10">
    <property type="entry name" value="RlpA-like domain"/>
    <property type="match status" value="1"/>
</dbReference>
<accession>A0A4Y9ZQP5</accession>